<name>A0A060QQS1_FUSCU</name>
<comment type="caution">
    <text evidence="1">The sequence shown here is derived from an EMBL/GenBank/DDBJ whole genome shotgun (WGS) entry which is preliminary data.</text>
</comment>
<reference evidence="1" key="1">
    <citation type="submission" date="2013-05" db="EMBL/GenBank/DDBJ databases">
        <title>Draft genome sequences of six wheat associated Fusarium spp. isolates.</title>
        <authorList>
            <person name="Moolhuijzen P.M."/>
            <person name="Manners J.M."/>
            <person name="Wilcox S."/>
            <person name="Bellgard M.I."/>
            <person name="Gardiner D.M."/>
        </authorList>
    </citation>
    <scope>NUCLEOTIDE SEQUENCE</scope>
    <source>
        <strain evidence="1">CS7071</strain>
    </source>
</reference>
<gene>
    <name evidence="1" type="ORF">BN852_0126650</name>
</gene>
<sequence length="54" mass="5988">MWGTPHHSVDHGVGGPPGGYALFFFYPWRLTIRQPNASIALTSIDYKTIALLLC</sequence>
<protein>
    <submittedName>
        <fullName evidence="1">Unclassified</fullName>
    </submittedName>
</protein>
<proteinExistence type="predicted"/>
<accession>A0A060QQS1</accession>
<dbReference type="AlphaFoldDB" id="A0A060QQS1"/>
<dbReference type="EMBL" id="CBMH010002251">
    <property type="protein sequence ID" value="CDL73473.1"/>
    <property type="molecule type" value="Genomic_DNA"/>
</dbReference>
<evidence type="ECO:0000313" key="1">
    <source>
        <dbReference type="EMBL" id="CDL73473.1"/>
    </source>
</evidence>
<organism evidence="1">
    <name type="scientific">Fusarium culmorum CS7071</name>
    <dbReference type="NCBI Taxonomy" id="1318462"/>
    <lineage>
        <taxon>Eukaryota</taxon>
        <taxon>Fungi</taxon>
        <taxon>Dikarya</taxon>
        <taxon>Ascomycota</taxon>
        <taxon>Pezizomycotina</taxon>
        <taxon>Sordariomycetes</taxon>
        <taxon>Hypocreomycetidae</taxon>
        <taxon>Hypocreales</taxon>
        <taxon>Nectriaceae</taxon>
        <taxon>Fusarium</taxon>
    </lineage>
</organism>